<comment type="caution">
    <text evidence="1">The sequence shown here is derived from an EMBL/GenBank/DDBJ whole genome shotgun (WGS) entry which is preliminary data.</text>
</comment>
<protein>
    <recommendedName>
        <fullName evidence="2">PPE family protein</fullName>
    </recommendedName>
</protein>
<dbReference type="AlphaFoldDB" id="X8E989"/>
<dbReference type="SUPFAM" id="SSF140459">
    <property type="entry name" value="PE/PPE dimer-like"/>
    <property type="match status" value="1"/>
</dbReference>
<evidence type="ECO:0000313" key="1">
    <source>
        <dbReference type="EMBL" id="EUA76380.1"/>
    </source>
</evidence>
<reference evidence="1" key="1">
    <citation type="submission" date="2014-01" db="EMBL/GenBank/DDBJ databases">
        <authorList>
            <person name="Brown-Elliot B."/>
            <person name="Wallace R."/>
            <person name="Lenaerts A."/>
            <person name="Ordway D."/>
            <person name="DeGroote M.A."/>
            <person name="Parker T."/>
            <person name="Sizemore C."/>
            <person name="Tallon L.J."/>
            <person name="Sadzewicz L.K."/>
            <person name="Sengamalay N."/>
            <person name="Fraser C.M."/>
            <person name="Hine E."/>
            <person name="Shefchek K.A."/>
            <person name="Das S.P."/>
            <person name="Tettelin H."/>
        </authorList>
    </citation>
    <scope>NUCLEOTIDE SEQUENCE [LARGE SCALE GENOMIC DNA]</scope>
    <source>
        <strain evidence="1">4042</strain>
    </source>
</reference>
<dbReference type="InterPro" id="IPR038332">
    <property type="entry name" value="PPE_sf"/>
</dbReference>
<organism evidence="1">
    <name type="scientific">Mycobacterium xenopi 4042</name>
    <dbReference type="NCBI Taxonomy" id="1299334"/>
    <lineage>
        <taxon>Bacteria</taxon>
        <taxon>Bacillati</taxon>
        <taxon>Actinomycetota</taxon>
        <taxon>Actinomycetes</taxon>
        <taxon>Mycobacteriales</taxon>
        <taxon>Mycobacteriaceae</taxon>
        <taxon>Mycobacterium</taxon>
    </lineage>
</organism>
<name>X8E989_MYCXE</name>
<accession>X8E989</accession>
<dbReference type="PATRIC" id="fig|1299334.3.peg.469"/>
<gene>
    <name evidence="1" type="ORF">I553_7447</name>
</gene>
<proteinExistence type="predicted"/>
<evidence type="ECO:0008006" key="2">
    <source>
        <dbReference type="Google" id="ProtNLM"/>
    </source>
</evidence>
<dbReference type="EMBL" id="JAOB01000006">
    <property type="protein sequence ID" value="EUA76380.1"/>
    <property type="molecule type" value="Genomic_DNA"/>
</dbReference>
<sequence>MAAATAPYTAWMSVTAAQAGEAARRAEAAAGRTKPLSH</sequence>